<name>A0A934X4W2_9MICO</name>
<dbReference type="InterPro" id="IPR006048">
    <property type="entry name" value="A-amylase/branching_C"/>
</dbReference>
<evidence type="ECO:0000256" key="13">
    <source>
        <dbReference type="SAM" id="SignalP"/>
    </source>
</evidence>
<evidence type="ECO:0000256" key="11">
    <source>
        <dbReference type="RuleBase" id="RU003615"/>
    </source>
</evidence>
<dbReference type="Proteomes" id="UP000718281">
    <property type="component" value="Unassembled WGS sequence"/>
</dbReference>
<evidence type="ECO:0000256" key="7">
    <source>
        <dbReference type="ARBA" id="ARBA00022801"/>
    </source>
</evidence>
<evidence type="ECO:0000256" key="12">
    <source>
        <dbReference type="RuleBase" id="RU361134"/>
    </source>
</evidence>
<keyword evidence="10 12" id="KW-0326">Glycosidase</keyword>
<dbReference type="Pfam" id="PF00128">
    <property type="entry name" value="Alpha-amylase"/>
    <property type="match status" value="1"/>
</dbReference>
<organism evidence="16 17">
    <name type="scientific">Candidatus Phosphoribacter hodrii</name>
    <dbReference type="NCBI Taxonomy" id="2953743"/>
    <lineage>
        <taxon>Bacteria</taxon>
        <taxon>Bacillati</taxon>
        <taxon>Actinomycetota</taxon>
        <taxon>Actinomycetes</taxon>
        <taxon>Micrococcales</taxon>
        <taxon>Dermatophilaceae</taxon>
        <taxon>Candidatus Phosphoribacter</taxon>
    </lineage>
</organism>
<feature type="domain" description="Glycosyl hydrolase family 13 catalytic" evidence="15">
    <location>
        <begin position="48"/>
        <end position="394"/>
    </location>
</feature>
<feature type="chain" id="PRO_5037266629" description="Alpha-amylase" evidence="13">
    <location>
        <begin position="33"/>
        <end position="491"/>
    </location>
</feature>
<dbReference type="SMART" id="SM00642">
    <property type="entry name" value="Aamy"/>
    <property type="match status" value="1"/>
</dbReference>
<evidence type="ECO:0000256" key="6">
    <source>
        <dbReference type="ARBA" id="ARBA00022723"/>
    </source>
</evidence>
<dbReference type="SUPFAM" id="SSF51445">
    <property type="entry name" value="(Trans)glycosidases"/>
    <property type="match status" value="1"/>
</dbReference>
<dbReference type="EC" id="3.2.1.1" evidence="4 12"/>
<reference evidence="16 17" key="1">
    <citation type="submission" date="2020-10" db="EMBL/GenBank/DDBJ databases">
        <title>Connecting structure to function with the recovery of over 1000 high-quality activated sludge metagenome-assembled genomes encoding full-length rRNA genes using long-read sequencing.</title>
        <authorList>
            <person name="Singleton C.M."/>
            <person name="Petriglieri F."/>
            <person name="Kristensen J.M."/>
            <person name="Kirkegaard R.H."/>
            <person name="Michaelsen T.Y."/>
            <person name="Andersen M.H."/>
            <person name="Karst S.M."/>
            <person name="Dueholm M.S."/>
            <person name="Nielsen P.H."/>
            <person name="Albertsen M."/>
        </authorList>
    </citation>
    <scope>NUCLEOTIDE SEQUENCE [LARGE SCALE GENOMIC DNA]</scope>
    <source>
        <strain evidence="16">AalE_18-Q3-R2-46_BAT3C.188</strain>
    </source>
</reference>
<dbReference type="AlphaFoldDB" id="A0A934X4W2"/>
<dbReference type="InterPro" id="IPR031319">
    <property type="entry name" value="A-amylase_C"/>
</dbReference>
<comment type="cofactor">
    <cofactor evidence="2">
        <name>Ca(2+)</name>
        <dbReference type="ChEBI" id="CHEBI:29108"/>
    </cofactor>
</comment>
<sequence length="491" mass="52830">MRSPRTRRRYAARLTALTVAALALVTGCTVGAGTGGAAPSTRSELPRDTIVNLFQWNWRSVGAECPRLAKVGYAGVQVSPAQEHAQVVNNPWWVDYQPVSYQIASRRGDRAAYQGMVAACHAVGVKIYADAVINHMAGGDAGTGWAGSAWTHYDYPGIYQTQDFHHCGIAANDDISDYQNRAQVQTCELVNLADLDTGSDYVRGRIAAYLNDLISLGVDGFRVDAVKHLSADDMAAIVGRLSTPVERYYEVIDKGGEPISMTEYTGSGKVLVFSYGDEVGSALQWGKISALRNLAGGVDGTVARVFLDNHDTQRHGGAQVLTYKQPRLYALANVFMLAWPYGEPTVMSSYAFTDPDAGPPSTDQIGTTKDTVCGSDGWECEHRWQSTEGMVGFHNVVKGTGVDLWWEDPSGNSIAFARDDRGYVVINNATSPLAGRSFQSRMPPGTYCDVVHGALVNGTCTGPTVTVKADGWFTADVGNLDALAIHVGAKQ</sequence>
<comment type="similarity">
    <text evidence="3 11">Belongs to the glycosyl hydrolase 13 family.</text>
</comment>
<dbReference type="InterPro" id="IPR006047">
    <property type="entry name" value="GH13_cat_dom"/>
</dbReference>
<accession>A0A934X4W2</accession>
<dbReference type="Pfam" id="PF02806">
    <property type="entry name" value="Alpha-amylase_C"/>
    <property type="match status" value="1"/>
</dbReference>
<feature type="domain" description="Alpha-amylase C-terminal" evidence="14">
    <location>
        <begin position="403"/>
        <end position="490"/>
    </location>
</feature>
<comment type="caution">
    <text evidence="16">The sequence shown here is derived from an EMBL/GenBank/DDBJ whole genome shotgun (WGS) entry which is preliminary data.</text>
</comment>
<dbReference type="PANTHER" id="PTHR43447">
    <property type="entry name" value="ALPHA-AMYLASE"/>
    <property type="match status" value="1"/>
</dbReference>
<keyword evidence="9 12" id="KW-0119">Carbohydrate metabolism</keyword>
<evidence type="ECO:0000256" key="5">
    <source>
        <dbReference type="ARBA" id="ARBA00017303"/>
    </source>
</evidence>
<dbReference type="EMBL" id="JADIXZ010000003">
    <property type="protein sequence ID" value="MBK6300338.1"/>
    <property type="molecule type" value="Genomic_DNA"/>
</dbReference>
<feature type="signal peptide" evidence="13">
    <location>
        <begin position="1"/>
        <end position="32"/>
    </location>
</feature>
<dbReference type="GO" id="GO:0004556">
    <property type="term" value="F:alpha-amylase activity"/>
    <property type="evidence" value="ECO:0007669"/>
    <property type="project" value="UniProtKB-UniRule"/>
</dbReference>
<dbReference type="GO" id="GO:0046872">
    <property type="term" value="F:metal ion binding"/>
    <property type="evidence" value="ECO:0007669"/>
    <property type="project" value="UniProtKB-KW"/>
</dbReference>
<dbReference type="InterPro" id="IPR013780">
    <property type="entry name" value="Glyco_hydro_b"/>
</dbReference>
<dbReference type="Gene3D" id="2.60.40.1180">
    <property type="entry name" value="Golgi alpha-mannosidase II"/>
    <property type="match status" value="1"/>
</dbReference>
<evidence type="ECO:0000256" key="1">
    <source>
        <dbReference type="ARBA" id="ARBA00000548"/>
    </source>
</evidence>
<evidence type="ECO:0000259" key="14">
    <source>
        <dbReference type="SMART" id="SM00632"/>
    </source>
</evidence>
<dbReference type="InterPro" id="IPR017853">
    <property type="entry name" value="GH"/>
</dbReference>
<evidence type="ECO:0000259" key="15">
    <source>
        <dbReference type="SMART" id="SM00642"/>
    </source>
</evidence>
<evidence type="ECO:0000256" key="9">
    <source>
        <dbReference type="ARBA" id="ARBA00023277"/>
    </source>
</evidence>
<evidence type="ECO:0000313" key="17">
    <source>
        <dbReference type="Proteomes" id="UP000718281"/>
    </source>
</evidence>
<evidence type="ECO:0000256" key="8">
    <source>
        <dbReference type="ARBA" id="ARBA00022837"/>
    </source>
</evidence>
<keyword evidence="6" id="KW-0479">Metal-binding</keyword>
<keyword evidence="8" id="KW-0106">Calcium</keyword>
<dbReference type="InterPro" id="IPR006046">
    <property type="entry name" value="Alpha_amylase"/>
</dbReference>
<dbReference type="PRINTS" id="PR00110">
    <property type="entry name" value="ALPHAAMYLASE"/>
</dbReference>
<evidence type="ECO:0000256" key="2">
    <source>
        <dbReference type="ARBA" id="ARBA00001913"/>
    </source>
</evidence>
<keyword evidence="7 12" id="KW-0378">Hydrolase</keyword>
<evidence type="ECO:0000256" key="3">
    <source>
        <dbReference type="ARBA" id="ARBA00008061"/>
    </source>
</evidence>
<dbReference type="GO" id="GO:0005975">
    <property type="term" value="P:carbohydrate metabolic process"/>
    <property type="evidence" value="ECO:0007669"/>
    <property type="project" value="InterPro"/>
</dbReference>
<dbReference type="CDD" id="cd11317">
    <property type="entry name" value="AmyAc_bac_euk_AmyA"/>
    <property type="match status" value="1"/>
</dbReference>
<protein>
    <recommendedName>
        <fullName evidence="5 12">Alpha-amylase</fullName>
        <ecNumber evidence="4 12">3.2.1.1</ecNumber>
    </recommendedName>
</protein>
<comment type="catalytic activity">
    <reaction evidence="1 12">
        <text>Endohydrolysis of (1-&gt;4)-alpha-D-glucosidic linkages in polysaccharides containing three or more (1-&gt;4)-alpha-linked D-glucose units.</text>
        <dbReference type="EC" id="3.2.1.1"/>
    </reaction>
</comment>
<dbReference type="SMART" id="SM00632">
    <property type="entry name" value="Aamy_C"/>
    <property type="match status" value="1"/>
</dbReference>
<evidence type="ECO:0000313" key="16">
    <source>
        <dbReference type="EMBL" id="MBK6300338.1"/>
    </source>
</evidence>
<gene>
    <name evidence="16" type="ORF">IPF40_04510</name>
</gene>
<dbReference type="SUPFAM" id="SSF51011">
    <property type="entry name" value="Glycosyl hydrolase domain"/>
    <property type="match status" value="1"/>
</dbReference>
<evidence type="ECO:0000256" key="10">
    <source>
        <dbReference type="ARBA" id="ARBA00023295"/>
    </source>
</evidence>
<dbReference type="Gene3D" id="3.20.20.80">
    <property type="entry name" value="Glycosidases"/>
    <property type="match status" value="1"/>
</dbReference>
<proteinExistence type="inferred from homology"/>
<keyword evidence="13" id="KW-0732">Signal</keyword>
<evidence type="ECO:0000256" key="4">
    <source>
        <dbReference type="ARBA" id="ARBA00012595"/>
    </source>
</evidence>
<dbReference type="PROSITE" id="PS51257">
    <property type="entry name" value="PROKAR_LIPOPROTEIN"/>
    <property type="match status" value="1"/>
</dbReference>